<evidence type="ECO:0000256" key="1">
    <source>
        <dbReference type="ARBA" id="ARBA00004651"/>
    </source>
</evidence>
<evidence type="ECO:0000256" key="4">
    <source>
        <dbReference type="ARBA" id="ARBA00022692"/>
    </source>
</evidence>
<dbReference type="InterPro" id="IPR036412">
    <property type="entry name" value="HAD-like_sf"/>
</dbReference>
<evidence type="ECO:0000256" key="8">
    <source>
        <dbReference type="ARBA" id="ARBA00022989"/>
    </source>
</evidence>
<dbReference type="PRINTS" id="PR00120">
    <property type="entry name" value="HATPASE"/>
</dbReference>
<dbReference type="InterPro" id="IPR001757">
    <property type="entry name" value="P_typ_ATPase"/>
</dbReference>
<keyword evidence="7" id="KW-1278">Translocase</keyword>
<dbReference type="Gene3D" id="3.40.50.1000">
    <property type="entry name" value="HAD superfamily/HAD-like"/>
    <property type="match status" value="1"/>
</dbReference>
<dbReference type="InterPro" id="IPR023299">
    <property type="entry name" value="ATPase_P-typ_cyto_dom_N"/>
</dbReference>
<accession>A0A438BCJ2</accession>
<dbReference type="SUPFAM" id="SSF81653">
    <property type="entry name" value="Calcium ATPase, transduction domain A"/>
    <property type="match status" value="1"/>
</dbReference>
<feature type="transmembrane region" description="Helical" evidence="11">
    <location>
        <begin position="53"/>
        <end position="70"/>
    </location>
</feature>
<dbReference type="InterPro" id="IPR018303">
    <property type="entry name" value="ATPase_P-typ_P_site"/>
</dbReference>
<dbReference type="SUPFAM" id="SSF56784">
    <property type="entry name" value="HAD-like"/>
    <property type="match status" value="1"/>
</dbReference>
<feature type="transmembrane region" description="Helical" evidence="11">
    <location>
        <begin position="811"/>
        <end position="837"/>
    </location>
</feature>
<dbReference type="SUPFAM" id="SSF81660">
    <property type="entry name" value="Metal cation-transporting ATPase, ATP-binding domain N"/>
    <property type="match status" value="1"/>
</dbReference>
<feature type="transmembrane region" description="Helical" evidence="11">
    <location>
        <begin position="843"/>
        <end position="863"/>
    </location>
</feature>
<dbReference type="AlphaFoldDB" id="A0A438BCJ2"/>
<dbReference type="InterPro" id="IPR006068">
    <property type="entry name" value="ATPase_P-typ_cation-transptr_C"/>
</dbReference>
<dbReference type="RefSeq" id="WP_127916781.1">
    <property type="nucleotide sequence ID" value="NZ_RKLP01000007.1"/>
</dbReference>
<dbReference type="PANTHER" id="PTHR43294">
    <property type="entry name" value="SODIUM/POTASSIUM-TRANSPORTING ATPASE SUBUNIT ALPHA"/>
    <property type="match status" value="1"/>
</dbReference>
<keyword evidence="4 11" id="KW-0812">Transmembrane</keyword>
<dbReference type="InterPro" id="IPR023214">
    <property type="entry name" value="HAD_sf"/>
</dbReference>
<dbReference type="InterPro" id="IPR008250">
    <property type="entry name" value="ATPase_P-typ_transduc_dom_A_sf"/>
</dbReference>
<dbReference type="Gene3D" id="3.40.1110.10">
    <property type="entry name" value="Calcium-transporting ATPase, cytoplasmic domain N"/>
    <property type="match status" value="1"/>
</dbReference>
<name>A0A438BCJ2_9NOCA</name>
<keyword evidence="5" id="KW-0547">Nucleotide-binding</keyword>
<feature type="transmembrane region" description="Helical" evidence="11">
    <location>
        <begin position="76"/>
        <end position="93"/>
    </location>
</feature>
<evidence type="ECO:0000256" key="5">
    <source>
        <dbReference type="ARBA" id="ARBA00022741"/>
    </source>
</evidence>
<keyword evidence="6" id="KW-0067">ATP-binding</keyword>
<reference evidence="13 14" key="1">
    <citation type="submission" date="2018-11" db="EMBL/GenBank/DDBJ databases">
        <title>Rhodococcus spongicola sp. nov. and Rhodococcus xishaensis sp. nov. from marine sponges.</title>
        <authorList>
            <person name="Li L."/>
            <person name="Lin H.W."/>
        </authorList>
    </citation>
    <scope>NUCLEOTIDE SEQUENCE [LARGE SCALE GENOMIC DNA]</scope>
    <source>
        <strain evidence="13 14">CCTCC AB2014297</strain>
    </source>
</reference>
<evidence type="ECO:0000313" key="14">
    <source>
        <dbReference type="Proteomes" id="UP000286208"/>
    </source>
</evidence>
<comment type="similarity">
    <text evidence="2">Belongs to the cation transport ATPase (P-type) (TC 3.A.3) family. Type IIA subfamily.</text>
</comment>
<evidence type="ECO:0000256" key="11">
    <source>
        <dbReference type="SAM" id="Phobius"/>
    </source>
</evidence>
<dbReference type="SFLD" id="SFLDS00003">
    <property type="entry name" value="Haloacid_Dehalogenase"/>
    <property type="match status" value="1"/>
</dbReference>
<evidence type="ECO:0000256" key="9">
    <source>
        <dbReference type="ARBA" id="ARBA00023136"/>
    </source>
</evidence>
<comment type="catalytic activity">
    <reaction evidence="10">
        <text>ATP + H2O = ADP + phosphate + H(+)</text>
        <dbReference type="Rhea" id="RHEA:13065"/>
        <dbReference type="ChEBI" id="CHEBI:15377"/>
        <dbReference type="ChEBI" id="CHEBI:15378"/>
        <dbReference type="ChEBI" id="CHEBI:30616"/>
        <dbReference type="ChEBI" id="CHEBI:43474"/>
        <dbReference type="ChEBI" id="CHEBI:456216"/>
    </reaction>
</comment>
<dbReference type="PRINTS" id="PR00119">
    <property type="entry name" value="CATATPASE"/>
</dbReference>
<dbReference type="Proteomes" id="UP000286208">
    <property type="component" value="Unassembled WGS sequence"/>
</dbReference>
<comment type="subcellular location">
    <subcellularLocation>
        <location evidence="1">Cell membrane</location>
        <topology evidence="1">Multi-pass membrane protein</topology>
    </subcellularLocation>
</comment>
<evidence type="ECO:0000313" key="13">
    <source>
        <dbReference type="EMBL" id="RVW08726.1"/>
    </source>
</evidence>
<comment type="caution">
    <text evidence="13">The sequence shown here is derived from an EMBL/GenBank/DDBJ whole genome shotgun (WGS) entry which is preliminary data.</text>
</comment>
<dbReference type="SMART" id="SM00831">
    <property type="entry name" value="Cation_ATPase_N"/>
    <property type="match status" value="1"/>
</dbReference>
<keyword evidence="3" id="KW-1003">Cell membrane</keyword>
<dbReference type="EMBL" id="RKLP01000007">
    <property type="protein sequence ID" value="RVW08726.1"/>
    <property type="molecule type" value="Genomic_DNA"/>
</dbReference>
<dbReference type="Gene3D" id="2.70.150.10">
    <property type="entry name" value="Calcium-transporting ATPase, cytoplasmic transduction domain A"/>
    <property type="match status" value="1"/>
</dbReference>
<dbReference type="GO" id="GO:0016887">
    <property type="term" value="F:ATP hydrolysis activity"/>
    <property type="evidence" value="ECO:0007669"/>
    <property type="project" value="InterPro"/>
</dbReference>
<dbReference type="GO" id="GO:0005886">
    <property type="term" value="C:plasma membrane"/>
    <property type="evidence" value="ECO:0007669"/>
    <property type="project" value="UniProtKB-SubCell"/>
</dbReference>
<evidence type="ECO:0000256" key="6">
    <source>
        <dbReference type="ARBA" id="ARBA00022840"/>
    </source>
</evidence>
<sequence>MARASTDALDVLATPGAAGLTSQVAAARLREDGPNRLPAARPVPAWRKLTAELTHFFAIMLWVAAGLAAVAGMPQLAVAIVVVIVVNGVFAFVQEERAEKASERLRDLLPSAVTVRRDGELRTVGAADVVVGDVMVLASGDRVPADGTVVVAHALALDESTLTGESEAVHEAAGGRVWAGTYAMGGQGEAVAVATASDTRLAGIAALTAGVRRPRSPLAAELHRVVRTIAIIAIGVGIGFFGLSLLVGAPAHNGFLFAVGVTVALVPEGLLPTVTLSLAMGAQRMAHRNALIRHLEAVETLGSTTVICTDKTGTLTQNRMTVTEAWTPSGTVRVTGEGYEPTGQVSGPDAAVTAARHLGTVAVTASQGGLVSTDGTWSVVGDPMEGALDAFARRVSGPVGAPRATPERRYAFDPRRRRESAISGRTLMLKGAPDSVLPRCARPDPDALADARRAVDDMAGRGLRVLAAAVRDLSAPAAGDATADDLERDLTLVGLFGIEDPPRPAVPAALTAARRAHIRVVMLTGDHPATAVAVAREIGLVDGVTRPVVVEGGDLPEHDVALGDFLDRDGVVVSRVSPEQKLAVARALQARGHVVAMTGDGVNDGPALREADIGVAMGRSGTDVAREAADLVLLDDDFSTIVAAVEQGRATYANIRRFLTYHLTANVAELTPFVVWALSGGRVPLAIGVLQVLCIDIVTDLLPALALGGEPPSRGVMSRRPERRHLMDRTLLNRVFGVLGPTESVTEMAAFLTVLAIAGWHLGGDPPDGSVLVTASGAAFTAVVLGQIANAFACRSATRPVWQLGWFTNRLLVWAVAAEFVVLVGLLTVGPVAALLGQSPPSIAGWAIAVAGMPALLGADYLHKRARHRDRGRAVSAGR</sequence>
<dbReference type="OrthoDB" id="9814270at2"/>
<dbReference type="PROSITE" id="PS00154">
    <property type="entry name" value="ATPASE_E1_E2"/>
    <property type="match status" value="1"/>
</dbReference>
<dbReference type="Pfam" id="PF00689">
    <property type="entry name" value="Cation_ATPase_C"/>
    <property type="match status" value="1"/>
</dbReference>
<feature type="transmembrane region" description="Helical" evidence="11">
    <location>
        <begin position="770"/>
        <end position="790"/>
    </location>
</feature>
<dbReference type="Gene3D" id="1.20.1110.10">
    <property type="entry name" value="Calcium-transporting ATPase, transmembrane domain"/>
    <property type="match status" value="1"/>
</dbReference>
<gene>
    <name evidence="13" type="ORF">EGT67_14455</name>
</gene>
<dbReference type="SFLD" id="SFLDF00027">
    <property type="entry name" value="p-type_atpase"/>
    <property type="match status" value="1"/>
</dbReference>
<dbReference type="SFLD" id="SFLDG00002">
    <property type="entry name" value="C1.7:_P-type_atpase_like"/>
    <property type="match status" value="1"/>
</dbReference>
<dbReference type="InterPro" id="IPR050510">
    <property type="entry name" value="Cation_transp_ATPase_P-type"/>
</dbReference>
<proteinExistence type="inferred from homology"/>
<evidence type="ECO:0000256" key="7">
    <source>
        <dbReference type="ARBA" id="ARBA00022967"/>
    </source>
</evidence>
<evidence type="ECO:0000256" key="10">
    <source>
        <dbReference type="ARBA" id="ARBA00049360"/>
    </source>
</evidence>
<dbReference type="NCBIfam" id="TIGR01494">
    <property type="entry name" value="ATPase_P-type"/>
    <property type="match status" value="2"/>
</dbReference>
<dbReference type="PANTHER" id="PTHR43294:SF21">
    <property type="entry name" value="CATION TRANSPORTING ATPASE"/>
    <property type="match status" value="1"/>
</dbReference>
<feature type="transmembrane region" description="Helical" evidence="11">
    <location>
        <begin position="731"/>
        <end position="758"/>
    </location>
</feature>
<evidence type="ECO:0000256" key="2">
    <source>
        <dbReference type="ARBA" id="ARBA00005675"/>
    </source>
</evidence>
<feature type="transmembrane region" description="Helical" evidence="11">
    <location>
        <begin position="255"/>
        <end position="279"/>
    </location>
</feature>
<feature type="domain" description="Cation-transporting P-type ATPase N-terminal" evidence="12">
    <location>
        <begin position="1"/>
        <end position="73"/>
    </location>
</feature>
<dbReference type="InterPro" id="IPR004014">
    <property type="entry name" value="ATPase_P-typ_cation-transptr_N"/>
</dbReference>
<dbReference type="InterPro" id="IPR023298">
    <property type="entry name" value="ATPase_P-typ_TM_dom_sf"/>
</dbReference>
<dbReference type="Pfam" id="PF00122">
    <property type="entry name" value="E1-E2_ATPase"/>
    <property type="match status" value="1"/>
</dbReference>
<dbReference type="Pfam" id="PF00690">
    <property type="entry name" value="Cation_ATPase_N"/>
    <property type="match status" value="1"/>
</dbReference>
<dbReference type="InterPro" id="IPR059000">
    <property type="entry name" value="ATPase_P-type_domA"/>
</dbReference>
<protein>
    <submittedName>
        <fullName evidence="13">Cation-transporting P-type ATPase</fullName>
    </submittedName>
</protein>
<keyword evidence="8 11" id="KW-1133">Transmembrane helix</keyword>
<evidence type="ECO:0000259" key="12">
    <source>
        <dbReference type="SMART" id="SM00831"/>
    </source>
</evidence>
<organism evidence="13 14">
    <name type="scientific">Prescottella agglutinans</name>
    <dbReference type="NCBI Taxonomy" id="1644129"/>
    <lineage>
        <taxon>Bacteria</taxon>
        <taxon>Bacillati</taxon>
        <taxon>Actinomycetota</taxon>
        <taxon>Actinomycetes</taxon>
        <taxon>Mycobacteriales</taxon>
        <taxon>Nocardiaceae</taxon>
        <taxon>Prescottella</taxon>
    </lineage>
</organism>
<evidence type="ECO:0000256" key="3">
    <source>
        <dbReference type="ARBA" id="ARBA00022475"/>
    </source>
</evidence>
<dbReference type="InterPro" id="IPR044492">
    <property type="entry name" value="P_typ_ATPase_HD_dom"/>
</dbReference>
<dbReference type="SUPFAM" id="SSF81665">
    <property type="entry name" value="Calcium ATPase, transmembrane domain M"/>
    <property type="match status" value="1"/>
</dbReference>
<dbReference type="Pfam" id="PF00702">
    <property type="entry name" value="Hydrolase"/>
    <property type="match status" value="1"/>
</dbReference>
<dbReference type="GO" id="GO:0005524">
    <property type="term" value="F:ATP binding"/>
    <property type="evidence" value="ECO:0007669"/>
    <property type="project" value="UniProtKB-KW"/>
</dbReference>
<keyword evidence="9 11" id="KW-0472">Membrane</keyword>
<feature type="transmembrane region" description="Helical" evidence="11">
    <location>
        <begin position="225"/>
        <end position="249"/>
    </location>
</feature>
<keyword evidence="14" id="KW-1185">Reference proteome</keyword>